<dbReference type="RefSeq" id="WP_119909124.1">
    <property type="nucleotide sequence ID" value="NZ_QZCH01000001.1"/>
</dbReference>
<keyword evidence="4" id="KW-1185">Reference proteome</keyword>
<name>A0A418YLB7_9GAMM</name>
<sequence length="364" mass="39725">MGQNFVLPHFNKLFILLSFIILSSQSVGAETKLHLAESIALKAETQFNIERKFVGSVFAQQNANLGFELAGKVSSLLANTGDIIAKGDILAKQDTELLEIERKELTAQLSQTEADIVLVAANLKRLSSLKQKGYTSDQSVDELQAQRKSLNANKARVEASLNANQAKLNKSQLVAPFAGQIGARNVAEGQVVNAGEPVFQILQRDKQEIKVGIPVRVIHKLDKNAPVSATIGTNHLPVSLITQGALVDANTRTVQLRFALPADKSFIPGQLAFIHLQEQQQEAGFWVPMTALTDGVRGLWNVFVAVKQGDSWLLERRDIRVAYADKSAAYIHGALAANERIITSGVHKLVPGQAVRLIDSDWSR</sequence>
<dbReference type="PANTHER" id="PTHR30469:SF11">
    <property type="entry name" value="BLL4320 PROTEIN"/>
    <property type="match status" value="1"/>
</dbReference>
<dbReference type="PANTHER" id="PTHR30469">
    <property type="entry name" value="MULTIDRUG RESISTANCE PROTEIN MDTA"/>
    <property type="match status" value="1"/>
</dbReference>
<dbReference type="EMBL" id="QZCH01000001">
    <property type="protein sequence ID" value="RJG51600.1"/>
    <property type="molecule type" value="Genomic_DNA"/>
</dbReference>
<dbReference type="Gene3D" id="2.40.50.100">
    <property type="match status" value="1"/>
</dbReference>
<evidence type="ECO:0000256" key="1">
    <source>
        <dbReference type="ARBA" id="ARBA00009477"/>
    </source>
</evidence>
<organism evidence="3 4">
    <name type="scientific">Motilimonas pumila</name>
    <dbReference type="NCBI Taxonomy" id="2303987"/>
    <lineage>
        <taxon>Bacteria</taxon>
        <taxon>Pseudomonadati</taxon>
        <taxon>Pseudomonadota</taxon>
        <taxon>Gammaproteobacteria</taxon>
        <taxon>Alteromonadales</taxon>
        <taxon>Alteromonadales genera incertae sedis</taxon>
        <taxon>Motilimonas</taxon>
    </lineage>
</organism>
<dbReference type="NCBIfam" id="TIGR01730">
    <property type="entry name" value="RND_mfp"/>
    <property type="match status" value="1"/>
</dbReference>
<evidence type="ECO:0000313" key="3">
    <source>
        <dbReference type="EMBL" id="RJG51600.1"/>
    </source>
</evidence>
<comment type="caution">
    <text evidence="3">The sequence shown here is derived from an EMBL/GenBank/DDBJ whole genome shotgun (WGS) entry which is preliminary data.</text>
</comment>
<dbReference type="GO" id="GO:1990281">
    <property type="term" value="C:efflux pump complex"/>
    <property type="evidence" value="ECO:0007669"/>
    <property type="project" value="TreeGrafter"/>
</dbReference>
<dbReference type="Gene3D" id="1.10.287.470">
    <property type="entry name" value="Helix hairpin bin"/>
    <property type="match status" value="1"/>
</dbReference>
<evidence type="ECO:0000313" key="4">
    <source>
        <dbReference type="Proteomes" id="UP000283255"/>
    </source>
</evidence>
<dbReference type="AlphaFoldDB" id="A0A418YLB7"/>
<proteinExistence type="inferred from homology"/>
<dbReference type="Gene3D" id="2.40.30.170">
    <property type="match status" value="1"/>
</dbReference>
<dbReference type="Proteomes" id="UP000283255">
    <property type="component" value="Unassembled WGS sequence"/>
</dbReference>
<reference evidence="3 4" key="2">
    <citation type="submission" date="2019-01" db="EMBL/GenBank/DDBJ databases">
        <title>Motilimonas pumilus sp. nov., isolated from the gut of sea cucumber (Apostichopus japonicus).</title>
        <authorList>
            <person name="Wang F.-Q."/>
            <person name="Ren L.-H."/>
            <person name="Lin Y.-W."/>
            <person name="Sun G.-H."/>
            <person name="Du Z.-J."/>
            <person name="Zhao J.-X."/>
            <person name="Liu X.-J."/>
            <person name="Liu L.-J."/>
        </authorList>
    </citation>
    <scope>NUCLEOTIDE SEQUENCE [LARGE SCALE GENOMIC DNA]</scope>
    <source>
        <strain evidence="3 4">PLHSC7-2</strain>
    </source>
</reference>
<feature type="domain" description="CzcB-like barrel-sandwich hybrid" evidence="2">
    <location>
        <begin position="68"/>
        <end position="201"/>
    </location>
</feature>
<dbReference type="InterPro" id="IPR006143">
    <property type="entry name" value="RND_pump_MFP"/>
</dbReference>
<protein>
    <submittedName>
        <fullName evidence="3">Efflux RND transporter periplasmic adaptor subunit</fullName>
    </submittedName>
</protein>
<dbReference type="SUPFAM" id="SSF111369">
    <property type="entry name" value="HlyD-like secretion proteins"/>
    <property type="match status" value="1"/>
</dbReference>
<gene>
    <name evidence="3" type="ORF">D1Z90_02410</name>
</gene>
<dbReference type="Pfam" id="PF25973">
    <property type="entry name" value="BSH_CzcB"/>
    <property type="match status" value="1"/>
</dbReference>
<reference evidence="3 4" key="1">
    <citation type="submission" date="2018-09" db="EMBL/GenBank/DDBJ databases">
        <authorList>
            <person name="Wang F."/>
        </authorList>
    </citation>
    <scope>NUCLEOTIDE SEQUENCE [LARGE SCALE GENOMIC DNA]</scope>
    <source>
        <strain evidence="3 4">PLHSC7-2</strain>
    </source>
</reference>
<evidence type="ECO:0000259" key="2">
    <source>
        <dbReference type="Pfam" id="PF25973"/>
    </source>
</evidence>
<dbReference type="Gene3D" id="2.40.420.20">
    <property type="match status" value="1"/>
</dbReference>
<dbReference type="InterPro" id="IPR058647">
    <property type="entry name" value="BSH_CzcB-like"/>
</dbReference>
<accession>A0A418YLB7</accession>
<dbReference type="GO" id="GO:0015562">
    <property type="term" value="F:efflux transmembrane transporter activity"/>
    <property type="evidence" value="ECO:0007669"/>
    <property type="project" value="TreeGrafter"/>
</dbReference>
<comment type="similarity">
    <text evidence="1">Belongs to the membrane fusion protein (MFP) (TC 8.A.1) family.</text>
</comment>
<dbReference type="OrthoDB" id="266524at2"/>